<dbReference type="GO" id="GO:0004674">
    <property type="term" value="F:protein serine/threonine kinase activity"/>
    <property type="evidence" value="ECO:0007669"/>
    <property type="project" value="UniProtKB-KW"/>
</dbReference>
<feature type="compositionally biased region" description="Polar residues" evidence="8">
    <location>
        <begin position="434"/>
        <end position="445"/>
    </location>
</feature>
<dbReference type="InterPro" id="IPR008271">
    <property type="entry name" value="Ser/Thr_kinase_AS"/>
</dbReference>
<dbReference type="SMART" id="SM00220">
    <property type="entry name" value="S_TKc"/>
    <property type="match status" value="1"/>
</dbReference>
<evidence type="ECO:0000256" key="6">
    <source>
        <dbReference type="PROSITE-ProRule" id="PRU10141"/>
    </source>
</evidence>
<gene>
    <name evidence="10" type="ORF">PBIL07802_LOCUS8076</name>
</gene>
<feature type="domain" description="Protein kinase" evidence="9">
    <location>
        <begin position="95"/>
        <end position="432"/>
    </location>
</feature>
<dbReference type="SUPFAM" id="SSF56112">
    <property type="entry name" value="Protein kinase-like (PK-like)"/>
    <property type="match status" value="1"/>
</dbReference>
<dbReference type="PANTHER" id="PTHR24058:SF28">
    <property type="entry name" value="SERINE_THREONINE-PROTEIN KINASE MINIBRAIN"/>
    <property type="match status" value="1"/>
</dbReference>
<evidence type="ECO:0000256" key="8">
    <source>
        <dbReference type="SAM" id="MobiDB-lite"/>
    </source>
</evidence>
<evidence type="ECO:0000256" key="4">
    <source>
        <dbReference type="ARBA" id="ARBA00022777"/>
    </source>
</evidence>
<name>A0A7S3D446_9EUKA</name>
<dbReference type="Pfam" id="PF00069">
    <property type="entry name" value="Pkinase"/>
    <property type="match status" value="1"/>
</dbReference>
<feature type="region of interest" description="Disordered" evidence="8">
    <location>
        <begin position="426"/>
        <end position="445"/>
    </location>
</feature>
<dbReference type="EMBL" id="HBIB01012361">
    <property type="protein sequence ID" value="CAE0245893.1"/>
    <property type="molecule type" value="Transcribed_RNA"/>
</dbReference>
<dbReference type="InterPro" id="IPR017441">
    <property type="entry name" value="Protein_kinase_ATP_BS"/>
</dbReference>
<sequence>MAESADRAPEDPMEIEPKRGESPRSSSATQDAKEFKQRPFETAPIHKLTVQLLKTYKHINEVYYSKKRGAVDQNPHDDANGDFIVKPGIVFQGRYKIEKLLGKGSFGQVVRAFDSKENVAVAMKIVKNRIEFHHQAKTEIEILNQLKAAKYFELSNICELKDHFIEFSHQCLVFELYAFNLYELLKTSRFRGVSLHLTKKFTRQILRTLYFLSMDHTGIIHCDLKPENIMLKHARKSALKVIDFGSACKKDDRVSWVFLSPSCLPLWLTSRQQAFTYIQSRFYRSPEILLGLDYSPAIDIWSLACIIVELHTGEPLFGGRDEIDQMFRICEVLGTPPKSMLERSKKVKRFFVEEADGTYTPRCSQKHHRVFRQRSLEDILGAKTHGPNGRRKGEEGHNEEDYMALIDLLKKMLTFEPAERINPEQALLHPSLVTDAQPQQAQNSS</sequence>
<dbReference type="AlphaFoldDB" id="A0A7S3D446"/>
<dbReference type="GO" id="GO:0005524">
    <property type="term" value="F:ATP binding"/>
    <property type="evidence" value="ECO:0007669"/>
    <property type="project" value="UniProtKB-UniRule"/>
</dbReference>
<feature type="binding site" evidence="6">
    <location>
        <position position="124"/>
    </location>
    <ligand>
        <name>ATP</name>
        <dbReference type="ChEBI" id="CHEBI:30616"/>
    </ligand>
</feature>
<keyword evidence="4" id="KW-0418">Kinase</keyword>
<dbReference type="Gene3D" id="1.10.510.10">
    <property type="entry name" value="Transferase(Phosphotransferase) domain 1"/>
    <property type="match status" value="1"/>
</dbReference>
<proteinExistence type="inferred from homology"/>
<organism evidence="10">
    <name type="scientific">Palpitomonas bilix</name>
    <dbReference type="NCBI Taxonomy" id="652834"/>
    <lineage>
        <taxon>Eukaryota</taxon>
        <taxon>Eukaryota incertae sedis</taxon>
    </lineage>
</organism>
<reference evidence="10" key="1">
    <citation type="submission" date="2021-01" db="EMBL/GenBank/DDBJ databases">
        <authorList>
            <person name="Corre E."/>
            <person name="Pelletier E."/>
            <person name="Niang G."/>
            <person name="Scheremetjew M."/>
            <person name="Finn R."/>
            <person name="Kale V."/>
            <person name="Holt S."/>
            <person name="Cochrane G."/>
            <person name="Meng A."/>
            <person name="Brown T."/>
            <person name="Cohen L."/>
        </authorList>
    </citation>
    <scope>NUCLEOTIDE SEQUENCE</scope>
    <source>
        <strain evidence="10">NIES-2562</strain>
    </source>
</reference>
<dbReference type="PROSITE" id="PS00107">
    <property type="entry name" value="PROTEIN_KINASE_ATP"/>
    <property type="match status" value="1"/>
</dbReference>
<evidence type="ECO:0000256" key="2">
    <source>
        <dbReference type="ARBA" id="ARBA00022679"/>
    </source>
</evidence>
<protein>
    <recommendedName>
        <fullName evidence="9">Protein kinase domain-containing protein</fullName>
    </recommendedName>
</protein>
<dbReference type="PROSITE" id="PS00108">
    <property type="entry name" value="PROTEIN_KINASE_ST"/>
    <property type="match status" value="1"/>
</dbReference>
<dbReference type="PROSITE" id="PS50011">
    <property type="entry name" value="PROTEIN_KINASE_DOM"/>
    <property type="match status" value="1"/>
</dbReference>
<evidence type="ECO:0000256" key="3">
    <source>
        <dbReference type="ARBA" id="ARBA00022741"/>
    </source>
</evidence>
<feature type="region of interest" description="Disordered" evidence="8">
    <location>
        <begin position="1"/>
        <end position="38"/>
    </location>
</feature>
<dbReference type="InterPro" id="IPR011009">
    <property type="entry name" value="Kinase-like_dom_sf"/>
</dbReference>
<keyword evidence="3 6" id="KW-0547">Nucleotide-binding</keyword>
<keyword evidence="1 7" id="KW-0723">Serine/threonine-protein kinase</keyword>
<feature type="compositionally biased region" description="Basic and acidic residues" evidence="8">
    <location>
        <begin position="1"/>
        <end position="22"/>
    </location>
</feature>
<comment type="similarity">
    <text evidence="7">Belongs to the protein kinase superfamily.</text>
</comment>
<evidence type="ECO:0000256" key="5">
    <source>
        <dbReference type="ARBA" id="ARBA00022840"/>
    </source>
</evidence>
<keyword evidence="2" id="KW-0808">Transferase</keyword>
<keyword evidence="5 6" id="KW-0067">ATP-binding</keyword>
<evidence type="ECO:0000256" key="1">
    <source>
        <dbReference type="ARBA" id="ARBA00022527"/>
    </source>
</evidence>
<dbReference type="InterPro" id="IPR050494">
    <property type="entry name" value="Ser_Thr_dual-spec_kinase"/>
</dbReference>
<dbReference type="InterPro" id="IPR000719">
    <property type="entry name" value="Prot_kinase_dom"/>
</dbReference>
<evidence type="ECO:0000313" key="10">
    <source>
        <dbReference type="EMBL" id="CAE0245893.1"/>
    </source>
</evidence>
<evidence type="ECO:0000256" key="7">
    <source>
        <dbReference type="RuleBase" id="RU000304"/>
    </source>
</evidence>
<accession>A0A7S3D446</accession>
<dbReference type="Gene3D" id="3.30.200.20">
    <property type="entry name" value="Phosphorylase Kinase, domain 1"/>
    <property type="match status" value="1"/>
</dbReference>
<dbReference type="PANTHER" id="PTHR24058">
    <property type="entry name" value="DUAL SPECIFICITY PROTEIN KINASE"/>
    <property type="match status" value="1"/>
</dbReference>
<evidence type="ECO:0000259" key="9">
    <source>
        <dbReference type="PROSITE" id="PS50011"/>
    </source>
</evidence>